<dbReference type="Proteomes" id="UP000007800">
    <property type="component" value="Unassembled WGS sequence"/>
</dbReference>
<dbReference type="InParanoid" id="C5LXK3"/>
<accession>C5LXK3</accession>
<proteinExistence type="predicted"/>
<dbReference type="RefSeq" id="XP_002765808.1">
    <property type="nucleotide sequence ID" value="XM_002765762.1"/>
</dbReference>
<dbReference type="AlphaFoldDB" id="C5LXK3"/>
<evidence type="ECO:0000313" key="3">
    <source>
        <dbReference type="Proteomes" id="UP000007800"/>
    </source>
</evidence>
<keyword evidence="3" id="KW-1185">Reference proteome</keyword>
<dbReference type="GeneID" id="9041045"/>
<name>C5LXK3_PERM5</name>
<gene>
    <name evidence="2" type="ORF">Pmar_PMAR008408</name>
</gene>
<sequence>MPLRTRTVRRRIGRREYKLGAGVQTRLFRNFSAFCCRFANVDGNGLPGSDSAAGATLQRPRIGGGRGARVPAGRIETESRADRTSTAEAIMWGCMIKP</sequence>
<protein>
    <submittedName>
        <fullName evidence="2">Uncharacterized protein</fullName>
    </submittedName>
</protein>
<reference evidence="2 3" key="1">
    <citation type="submission" date="2008-07" db="EMBL/GenBank/DDBJ databases">
        <authorList>
            <person name="El-Sayed N."/>
            <person name="Caler E."/>
            <person name="Inman J."/>
            <person name="Amedeo P."/>
            <person name="Hass B."/>
            <person name="Wortman J."/>
        </authorList>
    </citation>
    <scope>NUCLEOTIDE SEQUENCE [LARGE SCALE GENOMIC DNA]</scope>
    <source>
        <strain evidence="3">ATCC 50983 / TXsc</strain>
    </source>
</reference>
<evidence type="ECO:0000313" key="2">
    <source>
        <dbReference type="EMBL" id="EEQ98525.1"/>
    </source>
</evidence>
<feature type="region of interest" description="Disordered" evidence="1">
    <location>
        <begin position="52"/>
        <end position="84"/>
    </location>
</feature>
<evidence type="ECO:0000256" key="1">
    <source>
        <dbReference type="SAM" id="MobiDB-lite"/>
    </source>
</evidence>
<dbReference type="EMBL" id="GG686575">
    <property type="protein sequence ID" value="EEQ98525.1"/>
    <property type="molecule type" value="Genomic_DNA"/>
</dbReference>
<feature type="compositionally biased region" description="Basic and acidic residues" evidence="1">
    <location>
        <begin position="75"/>
        <end position="84"/>
    </location>
</feature>
<organism evidence="3">
    <name type="scientific">Perkinsus marinus (strain ATCC 50983 / TXsc)</name>
    <dbReference type="NCBI Taxonomy" id="423536"/>
    <lineage>
        <taxon>Eukaryota</taxon>
        <taxon>Sar</taxon>
        <taxon>Alveolata</taxon>
        <taxon>Perkinsozoa</taxon>
        <taxon>Perkinsea</taxon>
        <taxon>Perkinsida</taxon>
        <taxon>Perkinsidae</taxon>
        <taxon>Perkinsus</taxon>
    </lineage>
</organism>